<keyword evidence="2" id="KW-0464">Manganese</keyword>
<dbReference type="Proteomes" id="UP000275225">
    <property type="component" value="Unassembled WGS sequence"/>
</dbReference>
<feature type="binding site" evidence="2">
    <location>
        <position position="35"/>
    </location>
    <ligand>
        <name>Mn(2+)</name>
        <dbReference type="ChEBI" id="CHEBI:29035"/>
        <label>1</label>
    </ligand>
</feature>
<reference evidence="3 4" key="1">
    <citation type="submission" date="2018-11" db="EMBL/GenBank/DDBJ databases">
        <authorList>
            <person name="Li F."/>
        </authorList>
    </citation>
    <scope>NUCLEOTIDE SEQUENCE [LARGE SCALE GENOMIC DNA]</scope>
    <source>
        <strain evidence="3 4">YS17T</strain>
    </source>
</reference>
<dbReference type="RefSeq" id="WP_208001971.1">
    <property type="nucleotide sequence ID" value="NZ_RQJX01000011.1"/>
</dbReference>
<protein>
    <submittedName>
        <fullName evidence="3">Uncharacterized protein</fullName>
    </submittedName>
</protein>
<sequence>MFTHQKASQFDVKVQAPDPAFARRFQEVLGGKWGEMTVAMQYLYQGAAAGFCDSGSCRLRGDVAHDGFEFDGGQSAESLLASSSV</sequence>
<dbReference type="InterPro" id="IPR007760">
    <property type="entry name" value="Mn_catalase"/>
</dbReference>
<comment type="caution">
    <text evidence="3">The sequence shown here is derived from an EMBL/GenBank/DDBJ whole genome shotgun (WGS) entry which is preliminary data.</text>
</comment>
<evidence type="ECO:0000256" key="1">
    <source>
        <dbReference type="ARBA" id="ARBA00007644"/>
    </source>
</evidence>
<dbReference type="GO" id="GO:0046872">
    <property type="term" value="F:metal ion binding"/>
    <property type="evidence" value="ECO:0007669"/>
    <property type="project" value="UniProtKB-KW"/>
</dbReference>
<evidence type="ECO:0000256" key="2">
    <source>
        <dbReference type="PIRSR" id="PIRSR607760-1"/>
    </source>
</evidence>
<proteinExistence type="inferred from homology"/>
<keyword evidence="4" id="KW-1185">Reference proteome</keyword>
<accession>A0A3N6WJV6</accession>
<dbReference type="SUPFAM" id="SSF47240">
    <property type="entry name" value="Ferritin-like"/>
    <property type="match status" value="1"/>
</dbReference>
<evidence type="ECO:0000313" key="3">
    <source>
        <dbReference type="EMBL" id="RQN07729.1"/>
    </source>
</evidence>
<gene>
    <name evidence="3" type="ORF">EHW97_09540</name>
</gene>
<name>A0A3N6WJV6_9ACTN</name>
<dbReference type="Gene3D" id="1.20.1260.10">
    <property type="match status" value="1"/>
</dbReference>
<comment type="cofactor">
    <cofactor evidence="2">
        <name>Mn(2+)</name>
        <dbReference type="ChEBI" id="CHEBI:29035"/>
    </cofactor>
    <text evidence="2">Binds 2 manganese ions per subunit.</text>
</comment>
<dbReference type="Pfam" id="PF05067">
    <property type="entry name" value="Mn_catalase"/>
    <property type="match status" value="1"/>
</dbReference>
<dbReference type="EMBL" id="RQJX01000011">
    <property type="protein sequence ID" value="RQN07729.1"/>
    <property type="molecule type" value="Genomic_DNA"/>
</dbReference>
<dbReference type="AlphaFoldDB" id="A0A3N6WJV6"/>
<organism evidence="3 4">
    <name type="scientific">Aeromicrobium camelliae</name>
    <dbReference type="NCBI Taxonomy" id="1538144"/>
    <lineage>
        <taxon>Bacteria</taxon>
        <taxon>Bacillati</taxon>
        <taxon>Actinomycetota</taxon>
        <taxon>Actinomycetes</taxon>
        <taxon>Propionibacteriales</taxon>
        <taxon>Nocardioidaceae</taxon>
        <taxon>Aeromicrobium</taxon>
    </lineage>
</organism>
<dbReference type="InterPro" id="IPR009078">
    <property type="entry name" value="Ferritin-like_SF"/>
</dbReference>
<dbReference type="InterPro" id="IPR012347">
    <property type="entry name" value="Ferritin-like"/>
</dbReference>
<evidence type="ECO:0000313" key="4">
    <source>
        <dbReference type="Proteomes" id="UP000275225"/>
    </source>
</evidence>
<comment type="similarity">
    <text evidence="1">Belongs to the manganese catalase family.</text>
</comment>
<feature type="non-terminal residue" evidence="3">
    <location>
        <position position="85"/>
    </location>
</feature>
<keyword evidence="2" id="KW-0479">Metal-binding</keyword>